<feature type="compositionally biased region" description="Basic and acidic residues" evidence="11">
    <location>
        <begin position="716"/>
        <end position="726"/>
    </location>
</feature>
<dbReference type="GO" id="GO:0005829">
    <property type="term" value="C:cytosol"/>
    <property type="evidence" value="ECO:0007669"/>
    <property type="project" value="TreeGrafter"/>
</dbReference>
<evidence type="ECO:0000256" key="8">
    <source>
        <dbReference type="ARBA" id="ARBA00072591"/>
    </source>
</evidence>
<dbReference type="CDD" id="cd13307">
    <property type="entry name" value="PH2_AFAP"/>
    <property type="match status" value="1"/>
</dbReference>
<reference evidence="13 14" key="1">
    <citation type="journal article" date="2021" name="Sci. Rep.">
        <title>Chromosome anchoring in Senegalese sole (Solea senegalensis) reveals sex-associated markers and genome rearrangements in flatfish.</title>
        <authorList>
            <person name="Guerrero-Cozar I."/>
            <person name="Gomez-Garrido J."/>
            <person name="Berbel C."/>
            <person name="Martinez-Blanch J.F."/>
            <person name="Alioto T."/>
            <person name="Claros M.G."/>
            <person name="Gagnaire P.A."/>
            <person name="Manchado M."/>
        </authorList>
    </citation>
    <scope>NUCLEOTIDE SEQUENCE [LARGE SCALE GENOMIC DNA]</scope>
    <source>
        <strain evidence="13">Sse05_10M</strain>
    </source>
</reference>
<feature type="compositionally biased region" description="Basic and acidic residues" evidence="11">
    <location>
        <begin position="260"/>
        <end position="302"/>
    </location>
</feature>
<dbReference type="Proteomes" id="UP000693946">
    <property type="component" value="Linkage Group LG3"/>
</dbReference>
<keyword evidence="5 10" id="KW-0175">Coiled coil</keyword>
<evidence type="ECO:0000256" key="7">
    <source>
        <dbReference type="ARBA" id="ARBA00023212"/>
    </source>
</evidence>
<sequence>MEQESSDKAMEELVFELRLFLDLLDREYLSAGVREKKIYLSNILHRVLSDKEPSFKSEIHSGLPAPPQMPLPEIPHPWLPPNNGPPPLPSSSLPEGYYEEAVPLSPDYDSDAMSSSYESYDEEEEDGKGQKMRHQWPSEEASMDLVKDARICAFLLRKKRFGQWTKLLCVIKDNKLLCYKSSKDHTPQMELTLSGCSITHIPKDGKKKKHELKIVHQGADALVLAVQSKEQAEEWLKVMREVCVNGCVDLDGGRSGSPVHKPELEKKSSCDRPSSDGEAPHENGHSDPKDQGKGKKNSKSENKTGTVGKGAGKKITKIIGLGKKKPSTDEQTSSAEEDVPTCGYLNVLSNNRWRERWCRLKDNQLLLHKDRDDLKSHIASLPLRGCEVSPGLDHKHPFAFRLLRNSQEVAVLEASSSEEMGRWLGVLLAETGSTTDPATLHYDYIDVETTANVIQLAKQSFCFTSKRAVSPNPYLDNPVNGYACPTGTALHYDDVPINGMLKGKKGTATNGMASKQKVEPKNQSKKNGVNGMNGTASLKRNNSDAEQCKYGKNRVEADAKRLQAKEEELMKRKQDIRNHLTQLKKERRDLRTAVEAAAGKRSHGSLSERLKKVEDDCRKKEEERVTLELEVTEVKESLKKALSGGVTLGLTIEPKAGSSGLQSPAMLRRTQESSPFSSCDTSDTESCSLPVNSASLLRRQQAGQKPSTVRGHVLRKAKEWEQKSGT</sequence>
<dbReference type="AlphaFoldDB" id="A0AAV6QYA3"/>
<keyword evidence="14" id="KW-1185">Reference proteome</keyword>
<evidence type="ECO:0000256" key="3">
    <source>
        <dbReference type="ARBA" id="ARBA00022553"/>
    </source>
</evidence>
<keyword evidence="7" id="KW-0206">Cytoskeleton</keyword>
<accession>A0AAV6QYA3</accession>
<feature type="domain" description="PH" evidence="12">
    <location>
        <begin position="338"/>
        <end position="432"/>
    </location>
</feature>
<feature type="region of interest" description="Disordered" evidence="11">
    <location>
        <begin position="254"/>
        <end position="312"/>
    </location>
</feature>
<dbReference type="InterPro" id="IPR001849">
    <property type="entry name" value="PH_domain"/>
</dbReference>
<organism evidence="13 14">
    <name type="scientific">Solea senegalensis</name>
    <name type="common">Senegalese sole</name>
    <dbReference type="NCBI Taxonomy" id="28829"/>
    <lineage>
        <taxon>Eukaryota</taxon>
        <taxon>Metazoa</taxon>
        <taxon>Chordata</taxon>
        <taxon>Craniata</taxon>
        <taxon>Vertebrata</taxon>
        <taxon>Euteleostomi</taxon>
        <taxon>Actinopterygii</taxon>
        <taxon>Neopterygii</taxon>
        <taxon>Teleostei</taxon>
        <taxon>Neoteleostei</taxon>
        <taxon>Acanthomorphata</taxon>
        <taxon>Carangaria</taxon>
        <taxon>Pleuronectiformes</taxon>
        <taxon>Pleuronectoidei</taxon>
        <taxon>Soleidae</taxon>
        <taxon>Solea</taxon>
    </lineage>
</organism>
<feature type="region of interest" description="Disordered" evidence="11">
    <location>
        <begin position="507"/>
        <end position="547"/>
    </location>
</feature>
<dbReference type="PANTHER" id="PTHR14338">
    <property type="entry name" value="ACTIN FILAMENT-ASSOCIATED PROTEIN 1 FAMILY MEMBER"/>
    <property type="match status" value="1"/>
</dbReference>
<keyword evidence="2" id="KW-0963">Cytoplasm</keyword>
<dbReference type="GO" id="GO:0003779">
    <property type="term" value="F:actin binding"/>
    <property type="evidence" value="ECO:0007669"/>
    <property type="project" value="UniProtKB-KW"/>
</dbReference>
<keyword evidence="4" id="KW-0677">Repeat</keyword>
<feature type="region of interest" description="Disordered" evidence="11">
    <location>
        <begin position="56"/>
        <end position="131"/>
    </location>
</feature>
<dbReference type="CDD" id="cd13306">
    <property type="entry name" value="PH1_AFAP"/>
    <property type="match status" value="1"/>
</dbReference>
<evidence type="ECO:0000259" key="12">
    <source>
        <dbReference type="PROSITE" id="PS50003"/>
    </source>
</evidence>
<dbReference type="GO" id="GO:0001725">
    <property type="term" value="C:stress fiber"/>
    <property type="evidence" value="ECO:0007669"/>
    <property type="project" value="UniProtKB-SubCell"/>
</dbReference>
<evidence type="ECO:0000256" key="9">
    <source>
        <dbReference type="ARBA" id="ARBA00077925"/>
    </source>
</evidence>
<feature type="domain" description="PH" evidence="12">
    <location>
        <begin position="148"/>
        <end position="244"/>
    </location>
</feature>
<dbReference type="InterPro" id="IPR030113">
    <property type="entry name" value="AFAP"/>
</dbReference>
<dbReference type="Pfam" id="PF00169">
    <property type="entry name" value="PH"/>
    <property type="match status" value="2"/>
</dbReference>
<feature type="region of interest" description="Disordered" evidence="11">
    <location>
        <begin position="317"/>
        <end position="336"/>
    </location>
</feature>
<evidence type="ECO:0000313" key="14">
    <source>
        <dbReference type="Proteomes" id="UP000693946"/>
    </source>
</evidence>
<dbReference type="SMART" id="SM00233">
    <property type="entry name" value="PH"/>
    <property type="match status" value="2"/>
</dbReference>
<dbReference type="GO" id="GO:0042169">
    <property type="term" value="F:SH2 domain binding"/>
    <property type="evidence" value="ECO:0007669"/>
    <property type="project" value="TreeGrafter"/>
</dbReference>
<dbReference type="PANTHER" id="PTHR14338:SF8">
    <property type="entry name" value="ACTIN FILAMENT-ASSOCIATED PROTEIN 1"/>
    <property type="match status" value="1"/>
</dbReference>
<proteinExistence type="predicted"/>
<feature type="region of interest" description="Disordered" evidence="11">
    <location>
        <begin position="653"/>
        <end position="726"/>
    </location>
</feature>
<evidence type="ECO:0000256" key="5">
    <source>
        <dbReference type="ARBA" id="ARBA00023054"/>
    </source>
</evidence>
<evidence type="ECO:0000256" key="10">
    <source>
        <dbReference type="SAM" id="Coils"/>
    </source>
</evidence>
<comment type="caution">
    <text evidence="13">The sequence shown here is derived from an EMBL/GenBank/DDBJ whole genome shotgun (WGS) entry which is preliminary data.</text>
</comment>
<dbReference type="PROSITE" id="PS50003">
    <property type="entry name" value="PH_DOMAIN"/>
    <property type="match status" value="2"/>
</dbReference>
<comment type="subcellular location">
    <subcellularLocation>
        <location evidence="1">Cytoplasm</location>
        <location evidence="1">Cytoskeleton</location>
        <location evidence="1">Stress fiber</location>
    </subcellularLocation>
</comment>
<keyword evidence="6" id="KW-0009">Actin-binding</keyword>
<feature type="coiled-coil region" evidence="10">
    <location>
        <begin position="552"/>
        <end position="637"/>
    </location>
</feature>
<gene>
    <name evidence="13" type="ORF">JOB18_024606</name>
</gene>
<protein>
    <recommendedName>
        <fullName evidence="8">Actin filament-associated protein 1</fullName>
    </recommendedName>
    <alternativeName>
        <fullName evidence="9">110 kDa actin filament-associated protein</fullName>
    </alternativeName>
</protein>
<evidence type="ECO:0000313" key="13">
    <source>
        <dbReference type="EMBL" id="KAG7496757.1"/>
    </source>
</evidence>
<evidence type="ECO:0000256" key="6">
    <source>
        <dbReference type="ARBA" id="ARBA00023203"/>
    </source>
</evidence>
<dbReference type="EMBL" id="JAGKHQ010000015">
    <property type="protein sequence ID" value="KAG7496757.1"/>
    <property type="molecule type" value="Genomic_DNA"/>
</dbReference>
<keyword evidence="3" id="KW-0597">Phosphoprotein</keyword>
<evidence type="ECO:0000256" key="1">
    <source>
        <dbReference type="ARBA" id="ARBA00004529"/>
    </source>
</evidence>
<evidence type="ECO:0000256" key="4">
    <source>
        <dbReference type="ARBA" id="ARBA00022737"/>
    </source>
</evidence>
<feature type="compositionally biased region" description="Polar residues" evidence="11">
    <location>
        <begin position="525"/>
        <end position="540"/>
    </location>
</feature>
<feature type="compositionally biased region" description="Low complexity" evidence="11">
    <location>
        <begin position="677"/>
        <end position="688"/>
    </location>
</feature>
<evidence type="ECO:0000256" key="11">
    <source>
        <dbReference type="SAM" id="MobiDB-lite"/>
    </source>
</evidence>
<name>A0AAV6QYA3_SOLSE</name>
<evidence type="ECO:0000256" key="2">
    <source>
        <dbReference type="ARBA" id="ARBA00022490"/>
    </source>
</evidence>
<feature type="compositionally biased region" description="Pro residues" evidence="11">
    <location>
        <begin position="64"/>
        <end position="89"/>
    </location>
</feature>
<dbReference type="FunFam" id="2.30.29.30:FF:000122">
    <property type="entry name" value="Actin filament associated protein 1"/>
    <property type="match status" value="1"/>
</dbReference>
<dbReference type="FunFam" id="2.30.29.30:FF:000020">
    <property type="entry name" value="Actin filament-associated protein 1-like 2 isoform 1"/>
    <property type="match status" value="1"/>
</dbReference>
<dbReference type="GO" id="GO:0017124">
    <property type="term" value="F:SH3 domain binding"/>
    <property type="evidence" value="ECO:0007669"/>
    <property type="project" value="TreeGrafter"/>
</dbReference>